<dbReference type="Pfam" id="PF16024">
    <property type="entry name" value="DUF4785_1st"/>
    <property type="match status" value="1"/>
</dbReference>
<protein>
    <recommendedName>
        <fullName evidence="6">DUF4785 domain-containing protein</fullName>
    </recommendedName>
</protein>
<dbReference type="Gene3D" id="2.60.120.1370">
    <property type="match status" value="1"/>
</dbReference>
<evidence type="ECO:0000259" key="2">
    <source>
        <dbReference type="Pfam" id="PF16024"/>
    </source>
</evidence>
<comment type="caution">
    <text evidence="4">The sequence shown here is derived from an EMBL/GenBank/DDBJ whole genome shotgun (WGS) entry which is preliminary data.</text>
</comment>
<name>A0A091C2Q5_9GAMM</name>
<dbReference type="EMBL" id="AWXU01000014">
    <property type="protein sequence ID" value="KFN50895.1"/>
    <property type="molecule type" value="Genomic_DNA"/>
</dbReference>
<feature type="signal peptide" evidence="1">
    <location>
        <begin position="1"/>
        <end position="22"/>
    </location>
</feature>
<dbReference type="OrthoDB" id="5935982at2"/>
<accession>A0A091C2Q5</accession>
<proteinExistence type="predicted"/>
<dbReference type="Proteomes" id="UP000029391">
    <property type="component" value="Unassembled WGS sequence"/>
</dbReference>
<evidence type="ECO:0000256" key="1">
    <source>
        <dbReference type="SAM" id="SignalP"/>
    </source>
</evidence>
<gene>
    <name evidence="4" type="ORF">P873_00675</name>
</gene>
<dbReference type="InterPro" id="IPR031979">
    <property type="entry name" value="DUF4785_N"/>
</dbReference>
<feature type="domain" description="DUF4785" evidence="3">
    <location>
        <begin position="288"/>
        <end position="390"/>
    </location>
</feature>
<keyword evidence="1" id="KW-0732">Signal</keyword>
<evidence type="ECO:0008006" key="6">
    <source>
        <dbReference type="Google" id="ProtNLM"/>
    </source>
</evidence>
<organism evidence="4 5">
    <name type="scientific">Arenimonas composti TR7-09 = DSM 18010</name>
    <dbReference type="NCBI Taxonomy" id="1121013"/>
    <lineage>
        <taxon>Bacteria</taxon>
        <taxon>Pseudomonadati</taxon>
        <taxon>Pseudomonadota</taxon>
        <taxon>Gammaproteobacteria</taxon>
        <taxon>Lysobacterales</taxon>
        <taxon>Lysobacteraceae</taxon>
        <taxon>Arenimonas</taxon>
    </lineage>
</organism>
<feature type="domain" description="DUF4785" evidence="2">
    <location>
        <begin position="46"/>
        <end position="183"/>
    </location>
</feature>
<reference evidence="4 5" key="1">
    <citation type="submission" date="2013-09" db="EMBL/GenBank/DDBJ databases">
        <title>Genome sequencing of Arenimonas composti.</title>
        <authorList>
            <person name="Chen F."/>
            <person name="Wang G."/>
        </authorList>
    </citation>
    <scope>NUCLEOTIDE SEQUENCE [LARGE SCALE GENOMIC DNA]</scope>
    <source>
        <strain evidence="4 5">TR7-09</strain>
    </source>
</reference>
<evidence type="ECO:0000259" key="3">
    <source>
        <dbReference type="Pfam" id="PF20943"/>
    </source>
</evidence>
<dbReference type="Gene3D" id="2.60.40.3870">
    <property type="entry name" value="Uncharacterised protein PF16024, DUF4785"/>
    <property type="match status" value="1"/>
</dbReference>
<dbReference type="RefSeq" id="WP_051239362.1">
    <property type="nucleotide sequence ID" value="NZ_AUFF01000001.1"/>
</dbReference>
<evidence type="ECO:0000313" key="4">
    <source>
        <dbReference type="EMBL" id="KFN50895.1"/>
    </source>
</evidence>
<evidence type="ECO:0000313" key="5">
    <source>
        <dbReference type="Proteomes" id="UP000029391"/>
    </source>
</evidence>
<feature type="chain" id="PRO_5001870271" description="DUF4785 domain-containing protein" evidence="1">
    <location>
        <begin position="23"/>
        <end position="406"/>
    </location>
</feature>
<sequence>MTRTLLGFALTLALSLPGQAIAGQLRAPGADDQVPTRLLPLPAPTGDFERAPVRFAWALDPAAPLVAPAPFLAESREYWFVAEAGDLARGIDLHTTAPGAVVRVSPADGRPLSPQAIRLQRDGRAIPDAQAFAARHDTAALRAAGLEVPDGSAVVRLAPGLGKGAFRLQVDGSRGRSLVHVFEPDSPYALRAQAERGSVLAGDRLAIASQLTGEGRALAAAEVRGELVSPSGRRYPLQLRGGRGEIEVPLEADAPAGLWEVELYAGRVVNGVPLQREVRTAVQVSLPTARLAGDYAFDAGALQLRLPVQVAAPGRYELRGTLYATGADGVARPVVIAHSAEWLAAGDGALSLAFERANLPAGYGAPFEVRDLELNDQTRMGRLETRALALREGGDSPAPAPGRRPR</sequence>
<dbReference type="InterPro" id="IPR048295">
    <property type="entry name" value="DUF4785_C"/>
</dbReference>
<dbReference type="Pfam" id="PF20943">
    <property type="entry name" value="DUF4785_3rd"/>
    <property type="match status" value="1"/>
</dbReference>
<dbReference type="AlphaFoldDB" id="A0A091C2Q5"/>
<dbReference type="STRING" id="1121013.GCA_000426365_00297"/>
<keyword evidence="5" id="KW-1185">Reference proteome</keyword>
<dbReference type="eggNOG" id="ENOG5032T40">
    <property type="taxonomic scope" value="Bacteria"/>
</dbReference>